<evidence type="ECO:0000256" key="4">
    <source>
        <dbReference type="SAM" id="MobiDB-lite"/>
    </source>
</evidence>
<dbReference type="InterPro" id="IPR036770">
    <property type="entry name" value="Ankyrin_rpt-contain_sf"/>
</dbReference>
<evidence type="ECO:0000313" key="5">
    <source>
        <dbReference type="EMBL" id="KNC47596.1"/>
    </source>
</evidence>
<keyword evidence="6" id="KW-1185">Reference proteome</keyword>
<dbReference type="InterPro" id="IPR002110">
    <property type="entry name" value="Ankyrin_rpt"/>
</dbReference>
<feature type="compositionally biased region" description="Low complexity" evidence="4">
    <location>
        <begin position="466"/>
        <end position="477"/>
    </location>
</feature>
<feature type="region of interest" description="Disordered" evidence="4">
    <location>
        <begin position="458"/>
        <end position="526"/>
    </location>
</feature>
<feature type="compositionally biased region" description="Gly residues" evidence="4">
    <location>
        <begin position="503"/>
        <end position="513"/>
    </location>
</feature>
<dbReference type="SMART" id="SM00248">
    <property type="entry name" value="ANK"/>
    <property type="match status" value="9"/>
</dbReference>
<dbReference type="STRING" id="461836.A0A0L0D6B3"/>
<dbReference type="EMBL" id="GL349447">
    <property type="protein sequence ID" value="KNC47596.1"/>
    <property type="molecule type" value="Genomic_DNA"/>
</dbReference>
<accession>A0A0L0D6B3</accession>
<evidence type="ECO:0000313" key="6">
    <source>
        <dbReference type="Proteomes" id="UP000054408"/>
    </source>
</evidence>
<dbReference type="Proteomes" id="UP000054408">
    <property type="component" value="Unassembled WGS sequence"/>
</dbReference>
<evidence type="ECO:0000256" key="1">
    <source>
        <dbReference type="ARBA" id="ARBA00022737"/>
    </source>
</evidence>
<dbReference type="eggNOG" id="KOG4177">
    <property type="taxonomic scope" value="Eukaryota"/>
</dbReference>
<dbReference type="Pfam" id="PF12796">
    <property type="entry name" value="Ank_2"/>
    <property type="match status" value="1"/>
</dbReference>
<dbReference type="AlphaFoldDB" id="A0A0L0D6B3"/>
<sequence>MNCVMTLLASAQEADDASVLSLPRGDGETALHAAAARGHNEVVGLLLAMDAAPDTPGGVLAATPLWLAARAGHTAVAEMLLNAGANPSACAAGRVSVMGAAARSGEPGLVSLLLRYDADVATPDDLGFAPVHAAVMSHARGAIGVLSVLLEALSGVLHVPRAADRARSSLMHLAARYRRWENVAHLVAVAGDGAFGVLSACDADGCRPVDLLTAPEPASSLLHALIRQRLVAVIHVWLAGLAEAGETEALDAAVSVRESRSGNTPLHAVASLDDARGADVASSILAHAPGVDIDTANHNGDAALALAALFRRQATVETLLEAGADPDATNVRGWTALDYAVSNSDLDIMRLLLAKRDASKPLAARYMVKAIQRNAANVMRVLIGAGAPKDAAVSWTGAGNGSDVAQVSLVGLAAVERAYAALRLLLSTGASVDLAGTIHPLVALLRARPVVEGGSIAVRGSGGGASASKSVSLSGDSQLKRSLSGSTSFDSPHALAEGRRRGSSGGRRGGAGGERSATLPRASEGRAPIAELNTMAALILRNTLPHRKRKSNKSAALSDATLAVLSNALGAALEAGYDQIVADLLKAGAPYDEPLAAHGGRTGLELARTPYAQHSVNARQASDLLLGRDFRQGRDESSTSKK</sequence>
<dbReference type="Pfam" id="PF13637">
    <property type="entry name" value="Ank_4"/>
    <property type="match status" value="1"/>
</dbReference>
<protein>
    <submittedName>
        <fullName evidence="5">Uncharacterized protein</fullName>
    </submittedName>
</protein>
<dbReference type="SUPFAM" id="SSF48403">
    <property type="entry name" value="Ankyrin repeat"/>
    <property type="match status" value="2"/>
</dbReference>
<evidence type="ECO:0000256" key="2">
    <source>
        <dbReference type="ARBA" id="ARBA00023043"/>
    </source>
</evidence>
<dbReference type="OrthoDB" id="4772757at2759"/>
<reference evidence="5 6" key="1">
    <citation type="submission" date="2010-05" db="EMBL/GenBank/DDBJ databases">
        <title>The Genome Sequence of Thecamonas trahens ATCC 50062.</title>
        <authorList>
            <consortium name="The Broad Institute Genome Sequencing Platform"/>
            <person name="Russ C."/>
            <person name="Cuomo C."/>
            <person name="Shea T."/>
            <person name="Young S.K."/>
            <person name="Zeng Q."/>
            <person name="Koehrsen M."/>
            <person name="Haas B."/>
            <person name="Borodovsky M."/>
            <person name="Guigo R."/>
            <person name="Alvarado L."/>
            <person name="Berlin A."/>
            <person name="Bochicchio J."/>
            <person name="Borenstein D."/>
            <person name="Chapman S."/>
            <person name="Chen Z."/>
            <person name="Freedman E."/>
            <person name="Gellesch M."/>
            <person name="Goldberg J."/>
            <person name="Griggs A."/>
            <person name="Gujja S."/>
            <person name="Heilman E."/>
            <person name="Heiman D."/>
            <person name="Hepburn T."/>
            <person name="Howarth C."/>
            <person name="Jen D."/>
            <person name="Larson L."/>
            <person name="Mehta T."/>
            <person name="Park D."/>
            <person name="Pearson M."/>
            <person name="Roberts A."/>
            <person name="Saif S."/>
            <person name="Shenoy N."/>
            <person name="Sisk P."/>
            <person name="Stolte C."/>
            <person name="Sykes S."/>
            <person name="Thomson T."/>
            <person name="Walk T."/>
            <person name="White J."/>
            <person name="Yandava C."/>
            <person name="Burger G."/>
            <person name="Gray M.W."/>
            <person name="Holland P.W.H."/>
            <person name="King N."/>
            <person name="Lang F.B.F."/>
            <person name="Roger A.J."/>
            <person name="Ruiz-Trillo I."/>
            <person name="Lander E."/>
            <person name="Nusbaum C."/>
        </authorList>
    </citation>
    <scope>NUCLEOTIDE SEQUENCE [LARGE SCALE GENOMIC DNA]</scope>
    <source>
        <strain evidence="5 6">ATCC 50062</strain>
    </source>
</reference>
<dbReference type="GeneID" id="25569635"/>
<dbReference type="PROSITE" id="PS50088">
    <property type="entry name" value="ANK_REPEAT"/>
    <property type="match status" value="3"/>
</dbReference>
<feature type="repeat" description="ANK" evidence="3">
    <location>
        <begin position="60"/>
        <end position="92"/>
    </location>
</feature>
<dbReference type="PANTHER" id="PTHR24198:SF165">
    <property type="entry name" value="ANKYRIN REPEAT-CONTAINING PROTEIN-RELATED"/>
    <property type="match status" value="1"/>
</dbReference>
<feature type="compositionally biased region" description="Polar residues" evidence="4">
    <location>
        <begin position="480"/>
        <end position="490"/>
    </location>
</feature>
<dbReference type="PANTHER" id="PTHR24198">
    <property type="entry name" value="ANKYRIN REPEAT AND PROTEIN KINASE DOMAIN-CONTAINING PROTEIN"/>
    <property type="match status" value="1"/>
</dbReference>
<evidence type="ECO:0000256" key="3">
    <source>
        <dbReference type="PROSITE-ProRule" id="PRU00023"/>
    </source>
</evidence>
<dbReference type="PROSITE" id="PS50297">
    <property type="entry name" value="ANK_REP_REGION"/>
    <property type="match status" value="3"/>
</dbReference>
<feature type="repeat" description="ANK" evidence="3">
    <location>
        <begin position="299"/>
        <end position="331"/>
    </location>
</feature>
<dbReference type="PRINTS" id="PR01415">
    <property type="entry name" value="ANKYRIN"/>
</dbReference>
<gene>
    <name evidence="5" type="ORF">AMSG_11720</name>
</gene>
<name>A0A0L0D6B3_THETB</name>
<proteinExistence type="predicted"/>
<keyword evidence="1" id="KW-0677">Repeat</keyword>
<organism evidence="5 6">
    <name type="scientific">Thecamonas trahens ATCC 50062</name>
    <dbReference type="NCBI Taxonomy" id="461836"/>
    <lineage>
        <taxon>Eukaryota</taxon>
        <taxon>Apusozoa</taxon>
        <taxon>Apusomonadida</taxon>
        <taxon>Apusomonadidae</taxon>
        <taxon>Thecamonas</taxon>
    </lineage>
</organism>
<dbReference type="RefSeq" id="XP_013759564.1">
    <property type="nucleotide sequence ID" value="XM_013904110.1"/>
</dbReference>
<keyword evidence="2 3" id="KW-0040">ANK repeat</keyword>
<feature type="repeat" description="ANK" evidence="3">
    <location>
        <begin position="26"/>
        <end position="58"/>
    </location>
</feature>
<dbReference type="Gene3D" id="1.25.40.20">
    <property type="entry name" value="Ankyrin repeat-containing domain"/>
    <property type="match status" value="3"/>
</dbReference>